<dbReference type="InterPro" id="IPR027417">
    <property type="entry name" value="P-loop_NTPase"/>
</dbReference>
<keyword evidence="2" id="KW-1185">Reference proteome</keyword>
<proteinExistence type="predicted"/>
<dbReference type="EMBL" id="JAMDMM010000029">
    <property type="protein sequence ID" value="MCY9608659.1"/>
    <property type="molecule type" value="Genomic_DNA"/>
</dbReference>
<protein>
    <submittedName>
        <fullName evidence="1">ABC transporter permease</fullName>
    </submittedName>
</protein>
<comment type="caution">
    <text evidence="1">The sequence shown here is derived from an EMBL/GenBank/DDBJ whole genome shotgun (WGS) entry which is preliminary data.</text>
</comment>
<gene>
    <name evidence="1" type="ORF">M5W83_16055</name>
</gene>
<accession>A0ABT4FXB1</accession>
<organism evidence="1 2">
    <name type="scientific">Paenibacillus thiaminolyticus</name>
    <name type="common">Bacillus thiaminolyticus</name>
    <dbReference type="NCBI Taxonomy" id="49283"/>
    <lineage>
        <taxon>Bacteria</taxon>
        <taxon>Bacillati</taxon>
        <taxon>Bacillota</taxon>
        <taxon>Bacilli</taxon>
        <taxon>Bacillales</taxon>
        <taxon>Paenibacillaceae</taxon>
        <taxon>Paenibacillus</taxon>
    </lineage>
</organism>
<dbReference type="RefSeq" id="WP_244194131.1">
    <property type="nucleotide sequence ID" value="NZ_CABMNB010000022.1"/>
</dbReference>
<name>A0ABT4FXB1_PANTH</name>
<sequence>MTACLGMTLAWRCQLRVLLIHAERRGRGLEALLPKPEAASSIHYRTTPNGWSNLLRMLEHQQAEDDLLVSFTIPVMRNLDMLPGFDDENERSTGRAKLRHWIQRIMRQTEKRYDIVLWDAGGEDDDMAQSVGARAHGTLLIASQQRSSLDAAFRDQGSPVSAYILGMYDDDIRQNDIRIRRQYRPEAPVFMIPYSAGFRNAADEGKLLAWYIQQLMKPQRKQRNGFAHHHKKLAEWLMAESGAIARSDPGKAG</sequence>
<reference evidence="1 2" key="1">
    <citation type="submission" date="2022-05" db="EMBL/GenBank/DDBJ databases">
        <title>Genome Sequencing of Bee-Associated Microbes.</title>
        <authorList>
            <person name="Dunlap C."/>
        </authorList>
    </citation>
    <scope>NUCLEOTIDE SEQUENCE [LARGE SCALE GENOMIC DNA]</scope>
    <source>
        <strain evidence="1 2">NRRL B-14613</strain>
    </source>
</reference>
<dbReference type="SUPFAM" id="SSF52540">
    <property type="entry name" value="P-loop containing nucleoside triphosphate hydrolases"/>
    <property type="match status" value="1"/>
</dbReference>
<dbReference type="Gene3D" id="3.40.50.300">
    <property type="entry name" value="P-loop containing nucleotide triphosphate hydrolases"/>
    <property type="match status" value="1"/>
</dbReference>
<evidence type="ECO:0000313" key="2">
    <source>
        <dbReference type="Proteomes" id="UP001209276"/>
    </source>
</evidence>
<dbReference type="GeneID" id="76995268"/>
<dbReference type="Proteomes" id="UP001209276">
    <property type="component" value="Unassembled WGS sequence"/>
</dbReference>
<evidence type="ECO:0000313" key="1">
    <source>
        <dbReference type="EMBL" id="MCY9608659.1"/>
    </source>
</evidence>